<gene>
    <name evidence="1" type="ORF">AYI68_g2355</name>
</gene>
<keyword evidence="2" id="KW-1185">Reference proteome</keyword>
<protein>
    <submittedName>
        <fullName evidence="1">Uncharacterized protein</fullName>
    </submittedName>
</protein>
<proteinExistence type="predicted"/>
<comment type="caution">
    <text evidence="1">The sequence shown here is derived from an EMBL/GenBank/DDBJ whole genome shotgun (WGS) entry which is preliminary data.</text>
</comment>
<dbReference type="AlphaFoldDB" id="A0A1R0H343"/>
<evidence type="ECO:0000313" key="2">
    <source>
        <dbReference type="Proteomes" id="UP000187455"/>
    </source>
</evidence>
<accession>A0A1R0H343</accession>
<organism evidence="1 2">
    <name type="scientific">Smittium mucronatum</name>
    <dbReference type="NCBI Taxonomy" id="133383"/>
    <lineage>
        <taxon>Eukaryota</taxon>
        <taxon>Fungi</taxon>
        <taxon>Fungi incertae sedis</taxon>
        <taxon>Zoopagomycota</taxon>
        <taxon>Kickxellomycotina</taxon>
        <taxon>Harpellomycetes</taxon>
        <taxon>Harpellales</taxon>
        <taxon>Legeriomycetaceae</taxon>
        <taxon>Smittium</taxon>
    </lineage>
</organism>
<name>A0A1R0H343_9FUNG</name>
<reference evidence="1 2" key="1">
    <citation type="journal article" date="2016" name="Mol. Biol. Evol.">
        <title>Genome-Wide Survey of Gut Fungi (Harpellales) Reveals the First Horizontally Transferred Ubiquitin Gene from a Mosquito Host.</title>
        <authorList>
            <person name="Wang Y."/>
            <person name="White M.M."/>
            <person name="Kvist S."/>
            <person name="Moncalvo J.M."/>
        </authorList>
    </citation>
    <scope>NUCLEOTIDE SEQUENCE [LARGE SCALE GENOMIC DNA]</scope>
    <source>
        <strain evidence="1 2">ALG-7-W6</strain>
    </source>
</reference>
<dbReference type="Proteomes" id="UP000187455">
    <property type="component" value="Unassembled WGS sequence"/>
</dbReference>
<evidence type="ECO:0000313" key="1">
    <source>
        <dbReference type="EMBL" id="OLY83503.1"/>
    </source>
</evidence>
<dbReference type="EMBL" id="LSSL01000874">
    <property type="protein sequence ID" value="OLY83503.1"/>
    <property type="molecule type" value="Genomic_DNA"/>
</dbReference>
<sequence>MLSTSPLAPMTPSKNIEFKLGVFTVPMVGITDDKLTGIFFLELSKITSKYGSRSLTTGFHAKLKDDSKPLPREFSKKYSLNYQYHYHYHLYKKKNSGNPHRGKNPS</sequence>